<evidence type="ECO:0000256" key="1">
    <source>
        <dbReference type="SAM" id="SignalP"/>
    </source>
</evidence>
<evidence type="ECO:0000313" key="3">
    <source>
        <dbReference type="Proteomes" id="UP000799777"/>
    </source>
</evidence>
<proteinExistence type="predicted"/>
<feature type="signal peptide" evidence="1">
    <location>
        <begin position="1"/>
        <end position="16"/>
    </location>
</feature>
<dbReference type="EMBL" id="ML978181">
    <property type="protein sequence ID" value="KAF2031410.1"/>
    <property type="molecule type" value="Genomic_DNA"/>
</dbReference>
<reference evidence="2" key="1">
    <citation type="journal article" date="2020" name="Stud. Mycol.">
        <title>101 Dothideomycetes genomes: a test case for predicting lifestyles and emergence of pathogens.</title>
        <authorList>
            <person name="Haridas S."/>
            <person name="Albert R."/>
            <person name="Binder M."/>
            <person name="Bloem J."/>
            <person name="Labutti K."/>
            <person name="Salamov A."/>
            <person name="Andreopoulos B."/>
            <person name="Baker S."/>
            <person name="Barry K."/>
            <person name="Bills G."/>
            <person name="Bluhm B."/>
            <person name="Cannon C."/>
            <person name="Castanera R."/>
            <person name="Culley D."/>
            <person name="Daum C."/>
            <person name="Ezra D."/>
            <person name="Gonzalez J."/>
            <person name="Henrissat B."/>
            <person name="Kuo A."/>
            <person name="Liang C."/>
            <person name="Lipzen A."/>
            <person name="Lutzoni F."/>
            <person name="Magnuson J."/>
            <person name="Mondo S."/>
            <person name="Nolan M."/>
            <person name="Ohm R."/>
            <person name="Pangilinan J."/>
            <person name="Park H.-J."/>
            <person name="Ramirez L."/>
            <person name="Alfaro M."/>
            <person name="Sun H."/>
            <person name="Tritt A."/>
            <person name="Yoshinaga Y."/>
            <person name="Zwiers L.-H."/>
            <person name="Turgeon B."/>
            <person name="Goodwin S."/>
            <person name="Spatafora J."/>
            <person name="Crous P."/>
            <person name="Grigoriev I."/>
        </authorList>
    </citation>
    <scope>NUCLEOTIDE SEQUENCE</scope>
    <source>
        <strain evidence="2">CBS 110217</strain>
    </source>
</reference>
<sequence>MLGLAGWLPWFRAASCTPHLPLHSIMIRLGPAESHGEATAVLGGLGHVPCTYSMHLLHGCAWRQRSWVPKFQRAAPAAAAVQEREAYAVSYCKACAAWSHEQLVAGMVRFSMGGRVCAGRDCLCASIVSWARTANGQMGLAANIPSRAASCPKSPPSRA</sequence>
<feature type="chain" id="PRO_5040109818" evidence="1">
    <location>
        <begin position="17"/>
        <end position="159"/>
    </location>
</feature>
<keyword evidence="3" id="KW-1185">Reference proteome</keyword>
<dbReference type="AlphaFoldDB" id="A0A9P4LNM8"/>
<protein>
    <submittedName>
        <fullName evidence="2">Uncharacterized protein</fullName>
    </submittedName>
</protein>
<comment type="caution">
    <text evidence="2">The sequence shown here is derived from an EMBL/GenBank/DDBJ whole genome shotgun (WGS) entry which is preliminary data.</text>
</comment>
<gene>
    <name evidence="2" type="ORF">EK21DRAFT_88122</name>
</gene>
<keyword evidence="1" id="KW-0732">Signal</keyword>
<dbReference type="Proteomes" id="UP000799777">
    <property type="component" value="Unassembled WGS sequence"/>
</dbReference>
<name>A0A9P4LNM8_9PLEO</name>
<organism evidence="2 3">
    <name type="scientific">Setomelanomma holmii</name>
    <dbReference type="NCBI Taxonomy" id="210430"/>
    <lineage>
        <taxon>Eukaryota</taxon>
        <taxon>Fungi</taxon>
        <taxon>Dikarya</taxon>
        <taxon>Ascomycota</taxon>
        <taxon>Pezizomycotina</taxon>
        <taxon>Dothideomycetes</taxon>
        <taxon>Pleosporomycetidae</taxon>
        <taxon>Pleosporales</taxon>
        <taxon>Pleosporineae</taxon>
        <taxon>Phaeosphaeriaceae</taxon>
        <taxon>Setomelanomma</taxon>
    </lineage>
</organism>
<evidence type="ECO:0000313" key="2">
    <source>
        <dbReference type="EMBL" id="KAF2031410.1"/>
    </source>
</evidence>
<accession>A0A9P4LNM8</accession>